<dbReference type="EMBL" id="JACHFJ010000011">
    <property type="protein sequence ID" value="MBB5373943.1"/>
    <property type="molecule type" value="Genomic_DNA"/>
</dbReference>
<dbReference type="SUPFAM" id="SSF82771">
    <property type="entry name" value="GIY-YIG endonuclease"/>
    <property type="match status" value="1"/>
</dbReference>
<dbReference type="Gene3D" id="3.40.1440.10">
    <property type="entry name" value="GIY-YIG endonuclease"/>
    <property type="match status" value="1"/>
</dbReference>
<dbReference type="RefSeq" id="WP_183266968.1">
    <property type="nucleotide sequence ID" value="NZ_JACHFJ010000011.1"/>
</dbReference>
<accession>A0A840VDK9</accession>
<sequence length="109" mass="12173">MDLTVEWLDPVQLKDGSAQQLIYTCDMDDLPTDPGIYVFERHWNGQMCQALYVGKAQNIRKRIVEHFKGNVQLMNHIQGAPNGAKCVRAGVFRALPGQQAARLTCSPGM</sequence>
<proteinExistence type="predicted"/>
<comment type="caution">
    <text evidence="1">The sequence shown here is derived from an EMBL/GenBank/DDBJ whole genome shotgun (WGS) entry which is preliminary data.</text>
</comment>
<evidence type="ECO:0000313" key="2">
    <source>
        <dbReference type="Proteomes" id="UP000553706"/>
    </source>
</evidence>
<evidence type="ECO:0008006" key="3">
    <source>
        <dbReference type="Google" id="ProtNLM"/>
    </source>
</evidence>
<dbReference type="InterPro" id="IPR035901">
    <property type="entry name" value="GIY-YIG_endonuc_sf"/>
</dbReference>
<dbReference type="AlphaFoldDB" id="A0A840VDK9"/>
<name>A0A840VDK9_9PROT</name>
<organism evidence="1 2">
    <name type="scientific">Acidocella aromatica</name>
    <dbReference type="NCBI Taxonomy" id="1303579"/>
    <lineage>
        <taxon>Bacteria</taxon>
        <taxon>Pseudomonadati</taxon>
        <taxon>Pseudomonadota</taxon>
        <taxon>Alphaproteobacteria</taxon>
        <taxon>Acetobacterales</taxon>
        <taxon>Acidocellaceae</taxon>
        <taxon>Acidocella</taxon>
    </lineage>
</organism>
<gene>
    <name evidence="1" type="ORF">HNP71_002210</name>
</gene>
<protein>
    <recommendedName>
        <fullName evidence="3">GIY-YIG domain-containing protein</fullName>
    </recommendedName>
</protein>
<dbReference type="Proteomes" id="UP000553706">
    <property type="component" value="Unassembled WGS sequence"/>
</dbReference>
<evidence type="ECO:0000313" key="1">
    <source>
        <dbReference type="EMBL" id="MBB5373943.1"/>
    </source>
</evidence>
<reference evidence="1 2" key="1">
    <citation type="submission" date="2020-08" db="EMBL/GenBank/DDBJ databases">
        <title>Genomic Encyclopedia of Type Strains, Phase IV (KMG-IV): sequencing the most valuable type-strain genomes for metagenomic binning, comparative biology and taxonomic classification.</title>
        <authorList>
            <person name="Goeker M."/>
        </authorList>
    </citation>
    <scope>NUCLEOTIDE SEQUENCE [LARGE SCALE GENOMIC DNA]</scope>
    <source>
        <strain evidence="1 2">DSM 27026</strain>
    </source>
</reference>
<keyword evidence="2" id="KW-1185">Reference proteome</keyword>